<name>A0A412C4X2_MEDGN</name>
<dbReference type="InterPro" id="IPR038765">
    <property type="entry name" value="Papain-like_cys_pep_sf"/>
</dbReference>
<dbReference type="Gene3D" id="2.80.10.50">
    <property type="match status" value="2"/>
</dbReference>
<comment type="caution">
    <text evidence="6">The sequence shown here is derived from an EMBL/GenBank/DDBJ whole genome shotgun (WGS) entry which is preliminary data.</text>
</comment>
<evidence type="ECO:0000313" key="7">
    <source>
        <dbReference type="Proteomes" id="UP000286137"/>
    </source>
</evidence>
<protein>
    <recommendedName>
        <fullName evidence="5">NlpC/P60 domain-containing protein</fullName>
    </recommendedName>
</protein>
<evidence type="ECO:0000256" key="4">
    <source>
        <dbReference type="ARBA" id="ARBA00022807"/>
    </source>
</evidence>
<accession>A0A412C4X2</accession>
<dbReference type="AlphaFoldDB" id="A0A412C4X2"/>
<evidence type="ECO:0000256" key="2">
    <source>
        <dbReference type="ARBA" id="ARBA00022670"/>
    </source>
</evidence>
<dbReference type="CDD" id="cd00161">
    <property type="entry name" value="beta-trefoil_Ricin-like"/>
    <property type="match status" value="1"/>
</dbReference>
<proteinExistence type="inferred from homology"/>
<feature type="domain" description="NlpC/P60" evidence="5">
    <location>
        <begin position="1"/>
        <end position="134"/>
    </location>
</feature>
<dbReference type="Pfam" id="PF14200">
    <property type="entry name" value="RicinB_lectin_2"/>
    <property type="match status" value="1"/>
</dbReference>
<dbReference type="Gene3D" id="3.90.1720.10">
    <property type="entry name" value="endopeptidase domain like (from Nostoc punctiforme)"/>
    <property type="match status" value="1"/>
</dbReference>
<organism evidence="6 7">
    <name type="scientific">Mediterraneibacter gnavus</name>
    <name type="common">Ruminococcus gnavus</name>
    <dbReference type="NCBI Taxonomy" id="33038"/>
    <lineage>
        <taxon>Bacteria</taxon>
        <taxon>Bacillati</taxon>
        <taxon>Bacillota</taxon>
        <taxon>Clostridia</taxon>
        <taxon>Lachnospirales</taxon>
        <taxon>Lachnospiraceae</taxon>
        <taxon>Mediterraneibacter</taxon>
    </lineage>
</organism>
<dbReference type="EMBL" id="QRTJ01000011">
    <property type="protein sequence ID" value="RGQ68418.1"/>
    <property type="molecule type" value="Genomic_DNA"/>
</dbReference>
<dbReference type="PROSITE" id="PS50231">
    <property type="entry name" value="RICIN_B_LECTIN"/>
    <property type="match status" value="1"/>
</dbReference>
<dbReference type="InterPro" id="IPR000064">
    <property type="entry name" value="NLP_P60_dom"/>
</dbReference>
<evidence type="ECO:0000313" key="6">
    <source>
        <dbReference type="EMBL" id="RGQ68418.1"/>
    </source>
</evidence>
<comment type="similarity">
    <text evidence="1">Belongs to the peptidase C40 family.</text>
</comment>
<reference evidence="6 7" key="1">
    <citation type="submission" date="2018-08" db="EMBL/GenBank/DDBJ databases">
        <title>A genome reference for cultivated species of the human gut microbiota.</title>
        <authorList>
            <person name="Zou Y."/>
            <person name="Xue W."/>
            <person name="Luo G."/>
        </authorList>
    </citation>
    <scope>NUCLEOTIDE SEQUENCE [LARGE SCALE GENOMIC DNA]</scope>
    <source>
        <strain evidence="6 7">AF27-4BH</strain>
    </source>
</reference>
<evidence type="ECO:0000256" key="1">
    <source>
        <dbReference type="ARBA" id="ARBA00007074"/>
    </source>
</evidence>
<evidence type="ECO:0000259" key="5">
    <source>
        <dbReference type="PROSITE" id="PS51935"/>
    </source>
</evidence>
<dbReference type="InterPro" id="IPR008044">
    <property type="entry name" value="Phage_lysin"/>
</dbReference>
<evidence type="ECO:0000256" key="3">
    <source>
        <dbReference type="ARBA" id="ARBA00022801"/>
    </source>
</evidence>
<dbReference type="InterPro" id="IPR000772">
    <property type="entry name" value="Ricin_B_lectin"/>
</dbReference>
<dbReference type="RefSeq" id="WP_118013570.1">
    <property type="nucleotide sequence ID" value="NZ_QRTJ01000011.1"/>
</dbReference>
<dbReference type="PROSITE" id="PS51935">
    <property type="entry name" value="NLPC_P60"/>
    <property type="match status" value="1"/>
</dbReference>
<dbReference type="SUPFAM" id="SSF54001">
    <property type="entry name" value="Cysteine proteinases"/>
    <property type="match status" value="1"/>
</dbReference>
<gene>
    <name evidence="6" type="ORF">DWY88_07610</name>
</gene>
<keyword evidence="4" id="KW-0788">Thiol protease</keyword>
<dbReference type="GO" id="GO:0006508">
    <property type="term" value="P:proteolysis"/>
    <property type="evidence" value="ECO:0007669"/>
    <property type="project" value="UniProtKB-KW"/>
</dbReference>
<dbReference type="InterPro" id="IPR035992">
    <property type="entry name" value="Ricin_B-like_lectins"/>
</dbReference>
<dbReference type="SMART" id="SM00458">
    <property type="entry name" value="RICIN"/>
    <property type="match status" value="1"/>
</dbReference>
<dbReference type="Proteomes" id="UP000286137">
    <property type="component" value="Unassembled WGS sequence"/>
</dbReference>
<keyword evidence="2" id="KW-0645">Protease</keyword>
<dbReference type="GO" id="GO:0008234">
    <property type="term" value="F:cysteine-type peptidase activity"/>
    <property type="evidence" value="ECO:0007669"/>
    <property type="project" value="UniProtKB-KW"/>
</dbReference>
<keyword evidence="3" id="KW-0378">Hydrolase</keyword>
<dbReference type="SUPFAM" id="SSF50370">
    <property type="entry name" value="Ricin B-like lectins"/>
    <property type="match status" value="1"/>
</dbReference>
<sequence length="285" mass="31802">MANLEQFIQNMVNMCNDNSYGYRLGGWGPKDYDCASSIITALRNAGFDTGSATYTGNMAAELCAREWTRLPVGTSLNRGDILLNEVNHVALYVGNNQLAEFSSDYDGASGDSSGKEASVHGYYNFPWDCILRYKGNTETEEIKNVHLYEWNGGDNQRWKLIKDTDGFYEMQCKGNGLFLDVHEGKDENGQNVVAYKRNGTNAQKWKIIPVNDSILGNFAFELAPKINTNKRLDVFGNGVDNHTNIDIYDTNGSDAQRFYMRPIGEGYYQIININSLKSVDGGGIL</sequence>
<dbReference type="Pfam" id="PF05382">
    <property type="entry name" value="Amidase_5"/>
    <property type="match status" value="1"/>
</dbReference>